<name>A0A1B9FWS7_9TREE</name>
<dbReference type="InterPro" id="IPR015943">
    <property type="entry name" value="WD40/YVTN_repeat-like_dom_sf"/>
</dbReference>
<accession>A0A1B9FWS7</accession>
<feature type="compositionally biased region" description="Basic and acidic residues" evidence="4">
    <location>
        <begin position="192"/>
        <end position="206"/>
    </location>
</feature>
<dbReference type="STRING" id="1296100.A0A1B9FWS7"/>
<dbReference type="InterPro" id="IPR036322">
    <property type="entry name" value="WD40_repeat_dom_sf"/>
</dbReference>
<dbReference type="SMART" id="SM00320">
    <property type="entry name" value="WD40"/>
    <property type="match status" value="2"/>
</dbReference>
<feature type="compositionally biased region" description="Acidic residues" evidence="4">
    <location>
        <begin position="92"/>
        <end position="117"/>
    </location>
</feature>
<dbReference type="GO" id="GO:0006383">
    <property type="term" value="P:transcription by RNA polymerase III"/>
    <property type="evidence" value="ECO:0007669"/>
    <property type="project" value="TreeGrafter"/>
</dbReference>
<reference evidence="5" key="2">
    <citation type="submission" date="2014-01" db="EMBL/GenBank/DDBJ databases">
        <title>Evolution of pathogenesis and genome organization in the Tremellales.</title>
        <authorList>
            <person name="Cuomo C."/>
            <person name="Litvintseva A."/>
            <person name="Heitman J."/>
            <person name="Chen Y."/>
            <person name="Sun S."/>
            <person name="Springer D."/>
            <person name="Dromer F."/>
            <person name="Young S."/>
            <person name="Zeng Q."/>
            <person name="Chapman S."/>
            <person name="Gujja S."/>
            <person name="Saif S."/>
            <person name="Birren B."/>
        </authorList>
    </citation>
    <scope>NUCLEOTIDE SEQUENCE</scope>
    <source>
        <strain evidence="5">CBS 10118</strain>
    </source>
</reference>
<evidence type="ECO:0000256" key="4">
    <source>
        <dbReference type="SAM" id="MobiDB-lite"/>
    </source>
</evidence>
<keyword evidence="2" id="KW-0804">Transcription</keyword>
<feature type="compositionally biased region" description="Basic and acidic residues" evidence="4">
    <location>
        <begin position="68"/>
        <end position="83"/>
    </location>
</feature>
<organism evidence="5">
    <name type="scientific">Kwoniella bestiolae CBS 10118</name>
    <dbReference type="NCBI Taxonomy" id="1296100"/>
    <lineage>
        <taxon>Eukaryota</taxon>
        <taxon>Fungi</taxon>
        <taxon>Dikarya</taxon>
        <taxon>Basidiomycota</taxon>
        <taxon>Agaricomycotina</taxon>
        <taxon>Tremellomycetes</taxon>
        <taxon>Tremellales</taxon>
        <taxon>Cryptococcaceae</taxon>
        <taxon>Kwoniella</taxon>
    </lineage>
</organism>
<evidence type="ECO:0000256" key="1">
    <source>
        <dbReference type="ARBA" id="ARBA00004123"/>
    </source>
</evidence>
<protein>
    <recommendedName>
        <fullName evidence="6">Transcription factor TFIIIC complex subunit Tfc6</fullName>
    </recommendedName>
</protein>
<evidence type="ECO:0008006" key="6">
    <source>
        <dbReference type="Google" id="ProtNLM"/>
    </source>
</evidence>
<gene>
    <name evidence="5" type="ORF">I302_07573</name>
</gene>
<dbReference type="GO" id="GO:0005634">
    <property type="term" value="C:nucleus"/>
    <property type="evidence" value="ECO:0007669"/>
    <property type="project" value="UniProtKB-SubCell"/>
</dbReference>
<comment type="subcellular location">
    <subcellularLocation>
        <location evidence="1">Nucleus</location>
    </subcellularLocation>
</comment>
<feature type="compositionally biased region" description="Polar residues" evidence="4">
    <location>
        <begin position="180"/>
        <end position="191"/>
    </location>
</feature>
<dbReference type="SUPFAM" id="SSF50978">
    <property type="entry name" value="WD40 repeat-like"/>
    <property type="match status" value="1"/>
</dbReference>
<evidence type="ECO:0000256" key="2">
    <source>
        <dbReference type="ARBA" id="ARBA00023163"/>
    </source>
</evidence>
<dbReference type="VEuPathDB" id="FungiDB:I302_07573"/>
<dbReference type="InterPro" id="IPR052416">
    <property type="entry name" value="GTF3C_component"/>
</dbReference>
<dbReference type="OrthoDB" id="4703at2759"/>
<feature type="region of interest" description="Disordered" evidence="4">
    <location>
        <begin position="1"/>
        <end position="156"/>
    </location>
</feature>
<dbReference type="PANTHER" id="PTHR15052:SF2">
    <property type="entry name" value="GENERAL TRANSCRIPTION FACTOR 3C POLYPEPTIDE 2"/>
    <property type="match status" value="1"/>
</dbReference>
<reference evidence="5" key="1">
    <citation type="submission" date="2013-07" db="EMBL/GenBank/DDBJ databases">
        <title>The Genome Sequence of Cryptococcus bestiolae CBS10118.</title>
        <authorList>
            <consortium name="The Broad Institute Genome Sequencing Platform"/>
            <person name="Cuomo C."/>
            <person name="Litvintseva A."/>
            <person name="Chen Y."/>
            <person name="Heitman J."/>
            <person name="Sun S."/>
            <person name="Springer D."/>
            <person name="Dromer F."/>
            <person name="Young S.K."/>
            <person name="Zeng Q."/>
            <person name="Gargeya S."/>
            <person name="Fitzgerald M."/>
            <person name="Abouelleil A."/>
            <person name="Alvarado L."/>
            <person name="Berlin A.M."/>
            <person name="Chapman S.B."/>
            <person name="Dewar J."/>
            <person name="Goldberg J."/>
            <person name="Griggs A."/>
            <person name="Gujja S."/>
            <person name="Hansen M."/>
            <person name="Howarth C."/>
            <person name="Imamovic A."/>
            <person name="Larimer J."/>
            <person name="McCowan C."/>
            <person name="Murphy C."/>
            <person name="Pearson M."/>
            <person name="Priest M."/>
            <person name="Roberts A."/>
            <person name="Saif S."/>
            <person name="Shea T."/>
            <person name="Sykes S."/>
            <person name="Wortman J."/>
            <person name="Nusbaum C."/>
            <person name="Birren B."/>
        </authorList>
    </citation>
    <scope>NUCLEOTIDE SEQUENCE [LARGE SCALE GENOMIC DNA]</scope>
    <source>
        <strain evidence="5">CBS 10118</strain>
    </source>
</reference>
<dbReference type="AlphaFoldDB" id="A0A1B9FWS7"/>
<feature type="region of interest" description="Disordered" evidence="4">
    <location>
        <begin position="180"/>
        <end position="226"/>
    </location>
</feature>
<keyword evidence="3" id="KW-0539">Nucleus</keyword>
<dbReference type="EMBL" id="KI894024">
    <property type="protein sequence ID" value="OCF23219.1"/>
    <property type="molecule type" value="Genomic_DNA"/>
</dbReference>
<proteinExistence type="predicted"/>
<evidence type="ECO:0000313" key="5">
    <source>
        <dbReference type="EMBL" id="OCF23219.1"/>
    </source>
</evidence>
<dbReference type="InterPro" id="IPR001680">
    <property type="entry name" value="WD40_rpt"/>
</dbReference>
<evidence type="ECO:0000256" key="3">
    <source>
        <dbReference type="ARBA" id="ARBA00023242"/>
    </source>
</evidence>
<dbReference type="PANTHER" id="PTHR15052">
    <property type="entry name" value="RNA POLYMERASE III TRANSCRIPTION INITIATION FACTOR COMPLEX SUBUNIT"/>
    <property type="match status" value="1"/>
</dbReference>
<sequence length="846" mass="93470">MVSLRERKARASYSNVADGLENLSSEDEQDPEAGPSTRPSKAGSGPPNSGDEEEDQADDTSFSSGESSEFKPDSPEKKAKGKENGGGSQDERSEEDEDMEEDDLAEEDDIDDEDDIDPSLRGMSCTPVPAGSSKTKSSTKIKKVPPTRPNVSLAAPPIHGQSEISLLSLQHRAVIQASSVSLTKASNPSKNLDNERHSARERDQSRVHGPSAAPSGHQVPFETRLNGSPNNGWAGKGEVQWIDQSGPSFLRNENRRNNDWNRNVNLTFGAPWEEWRGEGWFPELFVGNEDELQEGDRGKRDNWLLRDEVRLGLDDVGRWAKEELHFLTEEEAEESYLPTPIYQNGESHITCYMGPHDRQTAQTFSIFESKPLSQTNPVVPQEGHTFFAGGPIWGMDWCPYPDSKSGDFGYEQYLAVSTLPHLDTRPHIAEKWPQSSNGSIQIWALSPSSSDIPMNGSTYNSQMTCEMVLCVNGGPAMQLKWMPLGVWDEYNISSMGQQGTKIPKIGVLAAIQLDGSISFYAVPHPRFIPRDQDHPVYVKMDKPLLRLEIPDAMAMCLDWITGTRIAVGLSNGHLAVWDIYDALRTGNSQDVLPSLYSPIAASAIRSISIGRLPPSEKQLGGEPFYVLTGSYDGSTTLLDLRDPNSPIELNKARIPCMAVKWIAQMASPALCDIDYIIQIIKTRGAHAGRSHTMSSHRGQVWDIASSDYHTMLVSAGSDGAVIMTNVNAGFYRKRRAVSPLAMHRLYEIDYSEIRDEYRIIDDILPEAQSLENATSRRPPTIAKRATHDPPTHLLKTAAWRPEIGIHKLTWNDGCGLAKAGWLASGGASGLGRVEWIEGRWRYGKAP</sequence>
<dbReference type="GO" id="GO:0000127">
    <property type="term" value="C:transcription factor TFIIIC complex"/>
    <property type="evidence" value="ECO:0007669"/>
    <property type="project" value="TreeGrafter"/>
</dbReference>
<dbReference type="Gene3D" id="2.130.10.10">
    <property type="entry name" value="YVTN repeat-like/Quinoprotein amine dehydrogenase"/>
    <property type="match status" value="1"/>
</dbReference>